<dbReference type="Pfam" id="PF00300">
    <property type="entry name" value="His_Phos_1"/>
    <property type="match status" value="1"/>
</dbReference>
<dbReference type="PANTHER" id="PTHR48100">
    <property type="entry name" value="BROAD-SPECIFICITY PHOSPHATASE YOR283W-RELATED"/>
    <property type="match status" value="1"/>
</dbReference>
<dbReference type="Proteomes" id="UP001310890">
    <property type="component" value="Unassembled WGS sequence"/>
</dbReference>
<dbReference type="PANTHER" id="PTHR48100:SF54">
    <property type="entry name" value="PHOSPHATASE SPAC5H10.03-RELATED"/>
    <property type="match status" value="1"/>
</dbReference>
<dbReference type="InterPro" id="IPR029033">
    <property type="entry name" value="His_PPase_superfam"/>
</dbReference>
<evidence type="ECO:0008006" key="4">
    <source>
        <dbReference type="Google" id="ProtNLM"/>
    </source>
</evidence>
<dbReference type="Gene3D" id="3.40.50.1240">
    <property type="entry name" value="Phosphoglycerate mutase-like"/>
    <property type="match status" value="1"/>
</dbReference>
<accession>A0AAN7TGC9</accession>
<dbReference type="AlphaFoldDB" id="A0AAN7TGC9"/>
<name>A0AAN7TGC9_9PEZI</name>
<reference evidence="2" key="1">
    <citation type="submission" date="2023-08" db="EMBL/GenBank/DDBJ databases">
        <title>Black Yeasts Isolated from many extreme environments.</title>
        <authorList>
            <person name="Coleine C."/>
            <person name="Stajich J.E."/>
            <person name="Selbmann L."/>
        </authorList>
    </citation>
    <scope>NUCLEOTIDE SEQUENCE</scope>
    <source>
        <strain evidence="2">CCFEE 5401</strain>
    </source>
</reference>
<gene>
    <name evidence="2" type="ORF">LTR62_001214</name>
</gene>
<feature type="region of interest" description="Disordered" evidence="1">
    <location>
        <begin position="1"/>
        <end position="27"/>
    </location>
</feature>
<dbReference type="InterPro" id="IPR013078">
    <property type="entry name" value="His_Pase_superF_clade-1"/>
</dbReference>
<evidence type="ECO:0000313" key="2">
    <source>
        <dbReference type="EMBL" id="KAK5115555.1"/>
    </source>
</evidence>
<organism evidence="2 3">
    <name type="scientific">Meristemomyces frigidus</name>
    <dbReference type="NCBI Taxonomy" id="1508187"/>
    <lineage>
        <taxon>Eukaryota</taxon>
        <taxon>Fungi</taxon>
        <taxon>Dikarya</taxon>
        <taxon>Ascomycota</taxon>
        <taxon>Pezizomycotina</taxon>
        <taxon>Dothideomycetes</taxon>
        <taxon>Dothideomycetidae</taxon>
        <taxon>Mycosphaerellales</taxon>
        <taxon>Teratosphaeriaceae</taxon>
        <taxon>Meristemomyces</taxon>
    </lineage>
</organism>
<proteinExistence type="predicted"/>
<dbReference type="GO" id="GO:0016791">
    <property type="term" value="F:phosphatase activity"/>
    <property type="evidence" value="ECO:0007669"/>
    <property type="project" value="TreeGrafter"/>
</dbReference>
<sequence>MRHGQGFHSSAVTPNGHLLPDPHLTPKGQEQCLARRQEFGDQSKIELLLASPLRRALESCHLTFAPCVARGLKIIALPMAEEATADPCDTGSPVEDLRKEFPPETVDFNHVRIGWYLHENEYAVDPVSLAARAAKLRRFVRDREEREVVLVGHGFFNHYLTGNVDAQGRQTTGWWGEAEVRSFRFVEGSEGAEIVEVGGRKGEGTSGVVGVGGMGR</sequence>
<dbReference type="SUPFAM" id="SSF53254">
    <property type="entry name" value="Phosphoglycerate mutase-like"/>
    <property type="match status" value="1"/>
</dbReference>
<dbReference type="EMBL" id="JAVRRL010000012">
    <property type="protein sequence ID" value="KAK5115555.1"/>
    <property type="molecule type" value="Genomic_DNA"/>
</dbReference>
<evidence type="ECO:0000313" key="3">
    <source>
        <dbReference type="Proteomes" id="UP001310890"/>
    </source>
</evidence>
<dbReference type="CDD" id="cd07040">
    <property type="entry name" value="HP"/>
    <property type="match status" value="1"/>
</dbReference>
<dbReference type="InterPro" id="IPR050275">
    <property type="entry name" value="PGM_Phosphatase"/>
</dbReference>
<dbReference type="GO" id="GO:0005737">
    <property type="term" value="C:cytoplasm"/>
    <property type="evidence" value="ECO:0007669"/>
    <property type="project" value="TreeGrafter"/>
</dbReference>
<evidence type="ECO:0000256" key="1">
    <source>
        <dbReference type="SAM" id="MobiDB-lite"/>
    </source>
</evidence>
<comment type="caution">
    <text evidence="2">The sequence shown here is derived from an EMBL/GenBank/DDBJ whole genome shotgun (WGS) entry which is preliminary data.</text>
</comment>
<protein>
    <recommendedName>
        <fullName evidence="4">Phosphoglycerate mutase-like protein</fullName>
    </recommendedName>
</protein>